<dbReference type="EC" id="3.6.4.12" evidence="4"/>
<gene>
    <name evidence="23" type="primary">SWR1</name>
    <name evidence="23" type="ORF">ATY40_BA7503175</name>
</gene>
<evidence type="ECO:0000313" key="23">
    <source>
        <dbReference type="EMBL" id="ANZ76061.1"/>
    </source>
</evidence>
<keyword evidence="14" id="KW-0539">Nucleus</keyword>
<evidence type="ECO:0000256" key="12">
    <source>
        <dbReference type="ARBA" id="ARBA00023159"/>
    </source>
</evidence>
<evidence type="ECO:0000259" key="21">
    <source>
        <dbReference type="PROSITE" id="PS51194"/>
    </source>
</evidence>
<dbReference type="Gene3D" id="3.40.50.300">
    <property type="entry name" value="P-loop containing nucleotide triphosphate hydrolases"/>
    <property type="match status" value="1"/>
</dbReference>
<keyword evidence="10" id="KW-0805">Transcription regulation</keyword>
<evidence type="ECO:0000259" key="22">
    <source>
        <dbReference type="PROSITE" id="PS51204"/>
    </source>
</evidence>
<dbReference type="PROSITE" id="PS51194">
    <property type="entry name" value="HELICASE_CTER"/>
    <property type="match status" value="1"/>
</dbReference>
<evidence type="ECO:0000256" key="7">
    <source>
        <dbReference type="ARBA" id="ARBA00022806"/>
    </source>
</evidence>
<dbReference type="GO" id="GO:0003678">
    <property type="term" value="F:DNA helicase activity"/>
    <property type="evidence" value="ECO:0007669"/>
    <property type="project" value="UniProtKB-EC"/>
</dbReference>
<evidence type="ECO:0000313" key="24">
    <source>
        <dbReference type="Proteomes" id="UP000094565"/>
    </source>
</evidence>
<evidence type="ECO:0000256" key="9">
    <source>
        <dbReference type="ARBA" id="ARBA00022853"/>
    </source>
</evidence>
<feature type="domain" description="HSA" evidence="22">
    <location>
        <begin position="411"/>
        <end position="484"/>
    </location>
</feature>
<dbReference type="SMART" id="SM00487">
    <property type="entry name" value="DEXDc"/>
    <property type="match status" value="1"/>
</dbReference>
<dbReference type="PROSITE" id="PS51192">
    <property type="entry name" value="HELICASE_ATP_BIND_1"/>
    <property type="match status" value="1"/>
</dbReference>
<comment type="catalytic activity">
    <reaction evidence="17">
        <text>ATP + H2O = ADP + phosphate + H(+)</text>
        <dbReference type="Rhea" id="RHEA:13065"/>
        <dbReference type="ChEBI" id="CHEBI:15377"/>
        <dbReference type="ChEBI" id="CHEBI:15378"/>
        <dbReference type="ChEBI" id="CHEBI:30616"/>
        <dbReference type="ChEBI" id="CHEBI:43474"/>
        <dbReference type="ChEBI" id="CHEBI:456216"/>
        <dbReference type="EC" id="3.6.4.12"/>
    </reaction>
</comment>
<dbReference type="GO" id="GO:0006338">
    <property type="term" value="P:chromatin remodeling"/>
    <property type="evidence" value="ECO:0007669"/>
    <property type="project" value="TreeGrafter"/>
</dbReference>
<dbReference type="GO" id="GO:0005524">
    <property type="term" value="F:ATP binding"/>
    <property type="evidence" value="ECO:0007669"/>
    <property type="project" value="UniProtKB-KW"/>
</dbReference>
<dbReference type="InterPro" id="IPR014001">
    <property type="entry name" value="Helicase_ATP-bd"/>
</dbReference>
<keyword evidence="5" id="KW-0547">Nucleotide-binding</keyword>
<dbReference type="FunFam" id="3.40.50.10810:FF:000005">
    <property type="entry name" value="Photoperiod-independent early flowering 1"/>
    <property type="match status" value="1"/>
</dbReference>
<proteinExistence type="inferred from homology"/>
<evidence type="ECO:0000256" key="3">
    <source>
        <dbReference type="ARBA" id="ARBA00011826"/>
    </source>
</evidence>
<dbReference type="FunFam" id="3.40.50.300:FF:000655">
    <property type="entry name" value="Protein PHOTOPERIOD-INDEPENDENT EARLY FLOWERING 1"/>
    <property type="match status" value="1"/>
</dbReference>
<dbReference type="InterPro" id="IPR049730">
    <property type="entry name" value="SNF2/RAD54-like_C"/>
</dbReference>
<keyword evidence="8" id="KW-0067">ATP-binding</keyword>
<dbReference type="GO" id="GO:0000812">
    <property type="term" value="C:Swr1 complex"/>
    <property type="evidence" value="ECO:0007669"/>
    <property type="project" value="TreeGrafter"/>
</dbReference>
<keyword evidence="7" id="KW-0347">Helicase</keyword>
<feature type="compositionally biased region" description="Basic and acidic residues" evidence="19">
    <location>
        <begin position="699"/>
        <end position="719"/>
    </location>
</feature>
<dbReference type="CDD" id="cd18793">
    <property type="entry name" value="SF2_C_SNF"/>
    <property type="match status" value="1"/>
</dbReference>
<dbReference type="PANTHER" id="PTHR45685:SF1">
    <property type="entry name" value="HELICASE SRCAP"/>
    <property type="match status" value="1"/>
</dbReference>
<dbReference type="Pfam" id="PF00176">
    <property type="entry name" value="SNF2-rel_dom"/>
    <property type="match status" value="1"/>
</dbReference>
<feature type="region of interest" description="Disordered" evidence="19">
    <location>
        <begin position="536"/>
        <end position="600"/>
    </location>
</feature>
<dbReference type="GO" id="GO:0042393">
    <property type="term" value="F:histone binding"/>
    <property type="evidence" value="ECO:0007669"/>
    <property type="project" value="TreeGrafter"/>
</dbReference>
<accession>A0A1B2JDN6</accession>
<evidence type="ECO:0000256" key="14">
    <source>
        <dbReference type="ARBA" id="ARBA00023242"/>
    </source>
</evidence>
<reference evidence="23 24" key="1">
    <citation type="submission" date="2016-02" db="EMBL/GenBank/DDBJ databases">
        <title>Comparative genomic and transcriptomic foundation for Pichia pastoris.</title>
        <authorList>
            <person name="Love K.R."/>
            <person name="Shah K.A."/>
            <person name="Whittaker C.A."/>
            <person name="Wu J."/>
            <person name="Bartlett M.C."/>
            <person name="Ma D."/>
            <person name="Leeson R.L."/>
            <person name="Priest M."/>
            <person name="Young S.K."/>
            <person name="Love J.C."/>
        </authorList>
    </citation>
    <scope>NUCLEOTIDE SEQUENCE [LARGE SCALE GENOMIC DNA]</scope>
    <source>
        <strain evidence="23 24">ATCC 28485</strain>
    </source>
</reference>
<dbReference type="Gene3D" id="1.20.120.850">
    <property type="entry name" value="SWI2/SNF2 ATPases, N-terminal domain"/>
    <property type="match status" value="1"/>
</dbReference>
<dbReference type="InterPro" id="IPR027417">
    <property type="entry name" value="P-loop_NTPase"/>
</dbReference>
<comment type="similarity">
    <text evidence="2">Belongs to the SNF2/RAD54 helicase family. SWR1 subfamily.</text>
</comment>
<dbReference type="Proteomes" id="UP000094565">
    <property type="component" value="Chromosome 2"/>
</dbReference>
<dbReference type="OrthoDB" id="372624at2759"/>
<name>A0A1B2JDN6_PICPA</name>
<dbReference type="GO" id="GO:0016887">
    <property type="term" value="F:ATP hydrolysis activity"/>
    <property type="evidence" value="ECO:0007669"/>
    <property type="project" value="TreeGrafter"/>
</dbReference>
<feature type="region of interest" description="Disordered" evidence="19">
    <location>
        <begin position="633"/>
        <end position="719"/>
    </location>
</feature>
<dbReference type="Pfam" id="PF00271">
    <property type="entry name" value="Helicase_C"/>
    <property type="match status" value="1"/>
</dbReference>
<protein>
    <recommendedName>
        <fullName evidence="16">Helicase SWR1</fullName>
        <ecNumber evidence="4">3.6.4.12</ecNumber>
    </recommendedName>
    <alternativeName>
        <fullName evidence="18">Helicase swr1</fullName>
    </alternativeName>
</protein>
<dbReference type="InterPro" id="IPR000330">
    <property type="entry name" value="SNF2_N"/>
</dbReference>
<evidence type="ECO:0000256" key="13">
    <source>
        <dbReference type="ARBA" id="ARBA00023163"/>
    </source>
</evidence>
<keyword evidence="6" id="KW-0378">Hydrolase</keyword>
<feature type="compositionally biased region" description="Low complexity" evidence="19">
    <location>
        <begin position="538"/>
        <end position="559"/>
    </location>
</feature>
<dbReference type="CDD" id="cd18003">
    <property type="entry name" value="DEXQc_SRCAP"/>
    <property type="match status" value="1"/>
</dbReference>
<feature type="region of interest" description="Disordered" evidence="19">
    <location>
        <begin position="1"/>
        <end position="83"/>
    </location>
</feature>
<feature type="region of interest" description="Disordered" evidence="19">
    <location>
        <begin position="209"/>
        <end position="300"/>
    </location>
</feature>
<evidence type="ECO:0000256" key="2">
    <source>
        <dbReference type="ARBA" id="ARBA00009220"/>
    </source>
</evidence>
<evidence type="ECO:0000256" key="15">
    <source>
        <dbReference type="ARBA" id="ARBA00037570"/>
    </source>
</evidence>
<feature type="compositionally biased region" description="Basic and acidic residues" evidence="19">
    <location>
        <begin position="9"/>
        <end position="25"/>
    </location>
</feature>
<dbReference type="InterPro" id="IPR038718">
    <property type="entry name" value="SNF2-like_sf"/>
</dbReference>
<feature type="region of interest" description="Disordered" evidence="19">
    <location>
        <begin position="1526"/>
        <end position="1553"/>
    </location>
</feature>
<organism evidence="23 24">
    <name type="scientific">Komagataella pastoris</name>
    <name type="common">Yeast</name>
    <name type="synonym">Pichia pastoris</name>
    <dbReference type="NCBI Taxonomy" id="4922"/>
    <lineage>
        <taxon>Eukaryota</taxon>
        <taxon>Fungi</taxon>
        <taxon>Dikarya</taxon>
        <taxon>Ascomycota</taxon>
        <taxon>Saccharomycotina</taxon>
        <taxon>Pichiomycetes</taxon>
        <taxon>Pichiales</taxon>
        <taxon>Pichiaceae</taxon>
        <taxon>Komagataella</taxon>
    </lineage>
</organism>
<evidence type="ECO:0000256" key="11">
    <source>
        <dbReference type="ARBA" id="ARBA00023125"/>
    </source>
</evidence>
<dbReference type="Gene3D" id="3.40.50.10810">
    <property type="entry name" value="Tandem AAA-ATPase domain"/>
    <property type="match status" value="1"/>
</dbReference>
<feature type="compositionally biased region" description="Polar residues" evidence="19">
    <location>
        <begin position="672"/>
        <end position="681"/>
    </location>
</feature>
<evidence type="ECO:0000256" key="10">
    <source>
        <dbReference type="ARBA" id="ARBA00023015"/>
    </source>
</evidence>
<dbReference type="GO" id="GO:0003677">
    <property type="term" value="F:DNA binding"/>
    <property type="evidence" value="ECO:0007669"/>
    <property type="project" value="UniProtKB-KW"/>
</dbReference>
<evidence type="ECO:0000256" key="19">
    <source>
        <dbReference type="SAM" id="MobiDB-lite"/>
    </source>
</evidence>
<feature type="region of interest" description="Disordered" evidence="19">
    <location>
        <begin position="168"/>
        <end position="193"/>
    </location>
</feature>
<evidence type="ECO:0000256" key="18">
    <source>
        <dbReference type="ARBA" id="ARBA00074297"/>
    </source>
</evidence>
<dbReference type="InterPro" id="IPR001650">
    <property type="entry name" value="Helicase_C-like"/>
</dbReference>
<keyword evidence="13" id="KW-0804">Transcription</keyword>
<evidence type="ECO:0000256" key="16">
    <source>
        <dbReference type="ARBA" id="ARBA00040599"/>
    </source>
</evidence>
<evidence type="ECO:0000256" key="1">
    <source>
        <dbReference type="ARBA" id="ARBA00004123"/>
    </source>
</evidence>
<keyword evidence="12" id="KW-0010">Activator</keyword>
<keyword evidence="11" id="KW-0238">DNA-binding</keyword>
<dbReference type="SUPFAM" id="SSF52540">
    <property type="entry name" value="P-loop containing nucleoside triphosphate hydrolases"/>
    <property type="match status" value="2"/>
</dbReference>
<evidence type="ECO:0000256" key="8">
    <source>
        <dbReference type="ARBA" id="ARBA00022840"/>
    </source>
</evidence>
<keyword evidence="9" id="KW-0156">Chromatin regulator</keyword>
<feature type="compositionally biased region" description="Acidic residues" evidence="19">
    <location>
        <begin position="560"/>
        <end position="578"/>
    </location>
</feature>
<feature type="compositionally biased region" description="Acidic residues" evidence="19">
    <location>
        <begin position="644"/>
        <end position="671"/>
    </location>
</feature>
<evidence type="ECO:0000256" key="4">
    <source>
        <dbReference type="ARBA" id="ARBA00012551"/>
    </source>
</evidence>
<evidence type="ECO:0000256" key="17">
    <source>
        <dbReference type="ARBA" id="ARBA00047995"/>
    </source>
</evidence>
<feature type="domain" description="Helicase ATP-binding" evidence="20">
    <location>
        <begin position="774"/>
        <end position="939"/>
    </location>
</feature>
<feature type="domain" description="Helicase C-terminal" evidence="21">
    <location>
        <begin position="1306"/>
        <end position="1456"/>
    </location>
</feature>
<keyword evidence="24" id="KW-1185">Reference proteome</keyword>
<comment type="function">
    <text evidence="15">Catalytic component of the SWR1 complex which mediates the ATP-dependent exchange of histone H2A for the H2A variant HZT1 leading to transcriptional regulation of selected genes by chromatin remodeling.</text>
</comment>
<dbReference type="Pfam" id="PF07529">
    <property type="entry name" value="HSA"/>
    <property type="match status" value="1"/>
</dbReference>
<comment type="subcellular location">
    <subcellularLocation>
        <location evidence="1">Nucleus</location>
    </subcellularLocation>
</comment>
<dbReference type="InterPro" id="IPR014012">
    <property type="entry name" value="HSA_dom"/>
</dbReference>
<dbReference type="PANTHER" id="PTHR45685">
    <property type="entry name" value="HELICASE SRCAP-RELATED"/>
    <property type="match status" value="1"/>
</dbReference>
<feature type="compositionally biased region" description="Polar residues" evidence="19">
    <location>
        <begin position="1531"/>
        <end position="1541"/>
    </location>
</feature>
<comment type="subunit">
    <text evidence="3">Component of the SWR1 chromatin-remodeling complex.</text>
</comment>
<feature type="compositionally biased region" description="Polar residues" evidence="19">
    <location>
        <begin position="37"/>
        <end position="46"/>
    </location>
</feature>
<evidence type="ECO:0000259" key="20">
    <source>
        <dbReference type="PROSITE" id="PS51192"/>
    </source>
</evidence>
<dbReference type="PROSITE" id="PS51204">
    <property type="entry name" value="HSA"/>
    <property type="match status" value="1"/>
</dbReference>
<sequence length="1583" mass="182346">MPRSVARLRSTDDLPTHSSSPDKDSPGTNGGKIRQISEVQSDNENATTKRRRTRLRSRDSPVNYSLKSHKRVSTRPNDMHPGYLKESEKPLETVLKHIDHNLPNEQAEMLHKENLCDILLAQEDTLDELFVLQNFTFLTDFDQINRSSEIYRALKDENNLWNTLAPENVNGRGTRRVHSRRGATSNSVGQDSKLIEEVQDMLSERRRRLKTGAGKTNGSRQSFAKKAIKHQVSESSISKRDAVSRPTSGSEHRVKKTRKQVGEKVHAQQQESDEQSSSDDTLQHAEDSETVSSLSDSPVELPLGHLPKKVHLNFTIPKQIVTHPEHLTKPNYDGNLGNLLASFYSLDEDMEPSQFQEYISQQKDLVERIRKGVNDKFLKIDYSENVNKPHVQGTTREATMIKLNSVHHRYKDPFRTQLFPHLHYDHLLAHGVFYSKLMHDRRVSRIQKAKKVANMIDSHFKKLSQSKEREEKENQIRIMKLARRVAKLVKTRWQQAEKVFRILEDREKEKERIKESKQHLSKILEHSTQLLEAQMNRATSASASELPSASSSDIESSANSDDENMSTSNDEEEEEEEAKDEKQIKIDSSQDDSNLTVEELKEKYKHLNHINNEEEIVEEQNIELTAEERKLLDEETKKVNPLFDSDDESESETSEESEDMSMESISDEDEQNQGTDLNGSSGLAALFGQVKEEEDSDDESVKSDIEESDREEKIKAEKLDNLSSSESTVIKKSKSDASDEFTNEQVNSVIDVPVPHLLRGTLRVYQKQGLNWLASLYNNNTNGILADEMGLGKTIQTIALLSYLACEKHVWGPHLIIVPTSVMLNWEMEFKRFAPGFKVMTYYGNPQQRKEKRRGWNKPDSFHVCITSYQLVIQDHFVFRRKKWKYMILDEAHNIKNFRSQRWQALLNFNTEHRLLLTGTPLQNNIMELWSLLYFLMPSSKADNKQSMPAGFANLDDFQRWFGKPVDKMIEAGDAMADQETKATVSKLHQVLRPYLLRRLKADVEKQMPAKYEHIVYCRLSKRQRFLYDDFMSRAQTKETLASGNFLSIINCLMQLRKVCNHPDLFEVRPVVTSWVLEKAVATDFEPKDLLIRRRLQDRDAVDLQVLNLLPSHNDIDLSTHTVVSTSHLNANSHLLNHIREIERVVKTPVPEDYYDFQGYYKYLKYKEQQDALNHSTHTLYLNRLRCERRPIYGKNALDLLKVVHPTYKPLKMTDDRVLSEAFDDMSTTIDERSIKMKDIFDKFAFVTPPVVCLNMNDVAINSELNGYLRTVDNGISNPFHQLQTKLSIAFPDKSLLQYDCGKLQKLASLLLELKSNGHRALIFTQMTKVLDILEQFLNIQGYRYMRLDGATKIEDRQVLTERFNKDDRITCFILSTRSGGLGINLTGADTVIFYDSDWNPAMDKQCQDRCHRIGQTRDVHIYRFVSEYTIESNILKKANQKRQLDNVIIQEGDFTTDYFGKLSYKDLLGEEVNNEDDSPLLISGVDENSKSFTKVLTQAEDADDAAAANEAMKEVELDNEDFVEADTSRQESVSKSNTPQLEEDAVSVEPVSSTLNMEEDEYEEGHIDEYMIRYIASGMYWD</sequence>
<dbReference type="EMBL" id="CP014585">
    <property type="protein sequence ID" value="ANZ76061.1"/>
    <property type="molecule type" value="Genomic_DNA"/>
</dbReference>
<evidence type="ECO:0000256" key="5">
    <source>
        <dbReference type="ARBA" id="ARBA00022741"/>
    </source>
</evidence>
<dbReference type="InterPro" id="IPR050520">
    <property type="entry name" value="INO80/SWR1_helicase"/>
</dbReference>
<evidence type="ECO:0000256" key="6">
    <source>
        <dbReference type="ARBA" id="ARBA00022801"/>
    </source>
</evidence>
<dbReference type="SMART" id="SM00490">
    <property type="entry name" value="HELICc"/>
    <property type="match status" value="1"/>
</dbReference>